<dbReference type="RefSeq" id="WP_133058156.1">
    <property type="nucleotide sequence ID" value="NZ_RWJZ01000001.1"/>
</dbReference>
<dbReference type="AlphaFoldDB" id="A0A4Z0HW24"/>
<feature type="region of interest" description="Disordered" evidence="1">
    <location>
        <begin position="1"/>
        <end position="39"/>
    </location>
</feature>
<dbReference type="EMBL" id="RWKA01000001">
    <property type="protein sequence ID" value="TGB47747.1"/>
    <property type="molecule type" value="Genomic_DNA"/>
</dbReference>
<name>A0A4Z0HW24_MYCPR</name>
<comment type="caution">
    <text evidence="2">The sequence shown here is derived from an EMBL/GenBank/DDBJ whole genome shotgun (WGS) entry which is preliminary data.</text>
</comment>
<gene>
    <name evidence="2" type="ORF">EJD98_02245</name>
</gene>
<accession>A0A4Z0HW24</accession>
<organism evidence="2 3">
    <name type="scientific">Mycolicibacterium peregrinum</name>
    <name type="common">Mycobacterium peregrinum</name>
    <dbReference type="NCBI Taxonomy" id="43304"/>
    <lineage>
        <taxon>Bacteria</taxon>
        <taxon>Bacillati</taxon>
        <taxon>Actinomycetota</taxon>
        <taxon>Actinomycetes</taxon>
        <taxon>Mycobacteriales</taxon>
        <taxon>Mycobacteriaceae</taxon>
        <taxon>Mycolicibacterium</taxon>
    </lineage>
</organism>
<protein>
    <submittedName>
        <fullName evidence="2">Uncharacterized protein</fullName>
    </submittedName>
</protein>
<sequence length="133" mass="14044">MQPVAPSSQPGTDELAQYPVPAGDSPAEEAGLGRATRPMGRADQAELAWGLATEAAGLLTRSERAWICVKLGVGDYPQVIEELLSTIAVKEMPLPGELADSARDWVFGFSGTPAEPRLRSLVGMVSPPQYPAV</sequence>
<dbReference type="Proteomes" id="UP000297792">
    <property type="component" value="Unassembled WGS sequence"/>
</dbReference>
<reference evidence="2 3" key="1">
    <citation type="submission" date="2018-12" db="EMBL/GenBank/DDBJ databases">
        <title>Draft genome sequences of Mycolicibacterium peregrinum isolated from a pig with lymphadenitis and from soil on the same Japanese pig farm.</title>
        <authorList>
            <person name="Komatsu T."/>
            <person name="Ohya K."/>
            <person name="Sawai K."/>
            <person name="Odoi J.O."/>
            <person name="Otsu K."/>
            <person name="Ota A."/>
            <person name="Ito T."/>
            <person name="Kawai M."/>
            <person name="Maruyama F."/>
        </authorList>
    </citation>
    <scope>NUCLEOTIDE SEQUENCE [LARGE SCALE GENOMIC DNA]</scope>
    <source>
        <strain evidence="2 3">138</strain>
    </source>
</reference>
<keyword evidence="3" id="KW-1185">Reference proteome</keyword>
<evidence type="ECO:0000256" key="1">
    <source>
        <dbReference type="SAM" id="MobiDB-lite"/>
    </source>
</evidence>
<feature type="compositionally biased region" description="Polar residues" evidence="1">
    <location>
        <begin position="1"/>
        <end position="11"/>
    </location>
</feature>
<proteinExistence type="predicted"/>
<evidence type="ECO:0000313" key="2">
    <source>
        <dbReference type="EMBL" id="TGB47747.1"/>
    </source>
</evidence>
<evidence type="ECO:0000313" key="3">
    <source>
        <dbReference type="Proteomes" id="UP000297792"/>
    </source>
</evidence>